<evidence type="ECO:0000313" key="2">
    <source>
        <dbReference type="EMBL" id="PIR89319.1"/>
    </source>
</evidence>
<evidence type="ECO:0000313" key="3">
    <source>
        <dbReference type="Proteomes" id="UP000231157"/>
    </source>
</evidence>
<proteinExistence type="predicted"/>
<accession>A0A2H0USD8</accession>
<reference evidence="3" key="1">
    <citation type="submission" date="2017-09" db="EMBL/GenBank/DDBJ databases">
        <title>Depth-based differentiation of microbial function through sediment-hosted aquifers and enrichment of novel symbionts in the deep terrestrial subsurface.</title>
        <authorList>
            <person name="Probst A.J."/>
            <person name="Ladd B."/>
            <person name="Jarett J.K."/>
            <person name="Geller-Mcgrath D.E."/>
            <person name="Sieber C.M.K."/>
            <person name="Emerson J.B."/>
            <person name="Anantharaman K."/>
            <person name="Thomas B.C."/>
            <person name="Malmstrom R."/>
            <person name="Stieglmeier M."/>
            <person name="Klingl A."/>
            <person name="Woyke T."/>
            <person name="Ryan C.M."/>
            <person name="Banfield J.F."/>
        </authorList>
    </citation>
    <scope>NUCLEOTIDE SEQUENCE [LARGE SCALE GENOMIC DNA]</scope>
</reference>
<dbReference type="Proteomes" id="UP000231157">
    <property type="component" value="Unassembled WGS sequence"/>
</dbReference>
<dbReference type="Pfam" id="PF12705">
    <property type="entry name" value="PDDEXK_1"/>
    <property type="match status" value="1"/>
</dbReference>
<feature type="domain" description="PD-(D/E)XK endonuclease-like" evidence="1">
    <location>
        <begin position="92"/>
        <end position="242"/>
    </location>
</feature>
<protein>
    <recommendedName>
        <fullName evidence="1">PD-(D/E)XK endonuclease-like domain-containing protein</fullName>
    </recommendedName>
</protein>
<dbReference type="EMBL" id="PFAZ01000001">
    <property type="protein sequence ID" value="PIR89319.1"/>
    <property type="molecule type" value="Genomic_DNA"/>
</dbReference>
<evidence type="ECO:0000259" key="1">
    <source>
        <dbReference type="Pfam" id="PF12705"/>
    </source>
</evidence>
<dbReference type="InterPro" id="IPR038726">
    <property type="entry name" value="PDDEXK_AddAB-type"/>
</dbReference>
<name>A0A2H0USD8_9BACT</name>
<dbReference type="InterPro" id="IPR011604">
    <property type="entry name" value="PDDEXK-like_dom_sf"/>
</dbReference>
<comment type="caution">
    <text evidence="2">The sequence shown here is derived from an EMBL/GenBank/DDBJ whole genome shotgun (WGS) entry which is preliminary data.</text>
</comment>
<gene>
    <name evidence="2" type="ORF">COU07_00260</name>
</gene>
<organism evidence="2 3">
    <name type="scientific">Candidatus Harrisonbacteria bacterium CG10_big_fil_rev_8_21_14_0_10_40_38</name>
    <dbReference type="NCBI Taxonomy" id="1974583"/>
    <lineage>
        <taxon>Bacteria</taxon>
        <taxon>Candidatus Harrisoniibacteriota</taxon>
    </lineage>
</organism>
<dbReference type="AlphaFoldDB" id="A0A2H0USD8"/>
<dbReference type="Gene3D" id="3.90.320.10">
    <property type="match status" value="1"/>
</dbReference>
<sequence>MSEYYNPNRDSSWNYGGKNWKLSRSKIDLFLECPRCFYIDNKLGVKRVPGFPFSINSAVDYLLKQEFDAYRVKNEQHPLQKEYGIDARPMSHDELDEWRRNFGGIRYLHEPTGLLVTGAIDDLWINKKDEHIVVDYKATAKDEAVKALDKEWQDGYKRQMEVYQWLLRQNGLKVSDIGYFVYCTGKMDRQAFDKKIEFDVNLIEYKGNDSWVEKTLFEIKKCLDGSEIPQSEKSCDHCAYWNSRKKFEK</sequence>